<proteinExistence type="predicted"/>
<evidence type="ECO:0000313" key="2">
    <source>
        <dbReference type="EMBL" id="KAK4248290.1"/>
    </source>
</evidence>
<gene>
    <name evidence="2" type="ORF">C7999DRAFT_40568</name>
</gene>
<dbReference type="Proteomes" id="UP001303647">
    <property type="component" value="Unassembled WGS sequence"/>
</dbReference>
<protein>
    <submittedName>
        <fullName evidence="2">Uncharacterized protein</fullName>
    </submittedName>
</protein>
<comment type="caution">
    <text evidence="2">The sequence shown here is derived from an EMBL/GenBank/DDBJ whole genome shotgun (WGS) entry which is preliminary data.</text>
</comment>
<evidence type="ECO:0000313" key="3">
    <source>
        <dbReference type="Proteomes" id="UP001303647"/>
    </source>
</evidence>
<organism evidence="2 3">
    <name type="scientific">Corynascus novoguineensis</name>
    <dbReference type="NCBI Taxonomy" id="1126955"/>
    <lineage>
        <taxon>Eukaryota</taxon>
        <taxon>Fungi</taxon>
        <taxon>Dikarya</taxon>
        <taxon>Ascomycota</taxon>
        <taxon>Pezizomycotina</taxon>
        <taxon>Sordariomycetes</taxon>
        <taxon>Sordariomycetidae</taxon>
        <taxon>Sordariales</taxon>
        <taxon>Chaetomiaceae</taxon>
        <taxon>Corynascus</taxon>
    </lineage>
</organism>
<name>A0AAN7CUQ9_9PEZI</name>
<evidence type="ECO:0000256" key="1">
    <source>
        <dbReference type="SAM" id="MobiDB-lite"/>
    </source>
</evidence>
<dbReference type="EMBL" id="MU857640">
    <property type="protein sequence ID" value="KAK4248290.1"/>
    <property type="molecule type" value="Genomic_DNA"/>
</dbReference>
<sequence>MDEFVFINNCTDRADATVLFASILRSIYDHPNWSQLYDFFTKRYASDQTLLDLEARKLSAPAGSSQGPEKHKTVHFKTDPSSVGLPRDLPAHLAEGCRGARGNIVNSDPLPCAIGPAISVAMGPGAYMDLTYMGQPPGKYPAHDPATVKPNECDDGDSAREVASAIPSANMGGRGRSWAEWADLWRVIAEWVYEYDATSLQLNFWDGLFGYKRVLNDQERLSVSSGARVPRDCLSTHALDAADAIRDIFSQLDARPTDFQGLEWDYLEIEVPPRLRWAFYQRFGHKDADHKKNLEALVRRFPQNELDRLDYSDVKPTALKPCPDSFRGIDWEAWMLSIEGGNVVVIKTLFQALWAVMLLDQLPLQIKILEKGSKAPKLRYPYDVYL</sequence>
<keyword evidence="3" id="KW-1185">Reference proteome</keyword>
<accession>A0AAN7CUQ9</accession>
<feature type="region of interest" description="Disordered" evidence="1">
    <location>
        <begin position="60"/>
        <end position="81"/>
    </location>
</feature>
<dbReference type="AlphaFoldDB" id="A0AAN7CUQ9"/>
<reference evidence="2" key="1">
    <citation type="journal article" date="2023" name="Mol. Phylogenet. Evol.">
        <title>Genome-scale phylogeny and comparative genomics of the fungal order Sordariales.</title>
        <authorList>
            <person name="Hensen N."/>
            <person name="Bonometti L."/>
            <person name="Westerberg I."/>
            <person name="Brannstrom I.O."/>
            <person name="Guillou S."/>
            <person name="Cros-Aarteil S."/>
            <person name="Calhoun S."/>
            <person name="Haridas S."/>
            <person name="Kuo A."/>
            <person name="Mondo S."/>
            <person name="Pangilinan J."/>
            <person name="Riley R."/>
            <person name="LaButti K."/>
            <person name="Andreopoulos B."/>
            <person name="Lipzen A."/>
            <person name="Chen C."/>
            <person name="Yan M."/>
            <person name="Daum C."/>
            <person name="Ng V."/>
            <person name="Clum A."/>
            <person name="Steindorff A."/>
            <person name="Ohm R.A."/>
            <person name="Martin F."/>
            <person name="Silar P."/>
            <person name="Natvig D.O."/>
            <person name="Lalanne C."/>
            <person name="Gautier V."/>
            <person name="Ament-Velasquez S.L."/>
            <person name="Kruys A."/>
            <person name="Hutchinson M.I."/>
            <person name="Powell A.J."/>
            <person name="Barry K."/>
            <person name="Miller A.N."/>
            <person name="Grigoriev I.V."/>
            <person name="Debuchy R."/>
            <person name="Gladieux P."/>
            <person name="Hiltunen Thoren M."/>
            <person name="Johannesson H."/>
        </authorList>
    </citation>
    <scope>NUCLEOTIDE SEQUENCE</scope>
    <source>
        <strain evidence="2">CBS 359.72</strain>
    </source>
</reference>
<reference evidence="2" key="2">
    <citation type="submission" date="2023-05" db="EMBL/GenBank/DDBJ databases">
        <authorList>
            <consortium name="Lawrence Berkeley National Laboratory"/>
            <person name="Steindorff A."/>
            <person name="Hensen N."/>
            <person name="Bonometti L."/>
            <person name="Westerberg I."/>
            <person name="Brannstrom I.O."/>
            <person name="Guillou S."/>
            <person name="Cros-Aarteil S."/>
            <person name="Calhoun S."/>
            <person name="Haridas S."/>
            <person name="Kuo A."/>
            <person name="Mondo S."/>
            <person name="Pangilinan J."/>
            <person name="Riley R."/>
            <person name="Labutti K."/>
            <person name="Andreopoulos B."/>
            <person name="Lipzen A."/>
            <person name="Chen C."/>
            <person name="Yanf M."/>
            <person name="Daum C."/>
            <person name="Ng V."/>
            <person name="Clum A."/>
            <person name="Ohm R."/>
            <person name="Martin F."/>
            <person name="Silar P."/>
            <person name="Natvig D."/>
            <person name="Lalanne C."/>
            <person name="Gautier V."/>
            <person name="Ament-Velasquez S.L."/>
            <person name="Kruys A."/>
            <person name="Hutchinson M.I."/>
            <person name="Powell A.J."/>
            <person name="Barry K."/>
            <person name="Miller A.N."/>
            <person name="Grigoriev I.V."/>
            <person name="Debuchy R."/>
            <person name="Gladieux P."/>
            <person name="Thoren M.H."/>
            <person name="Johannesson H."/>
        </authorList>
    </citation>
    <scope>NUCLEOTIDE SEQUENCE</scope>
    <source>
        <strain evidence="2">CBS 359.72</strain>
    </source>
</reference>